<dbReference type="KEGG" id="spha:D3Y57_19200"/>
<reference evidence="1 2" key="1">
    <citation type="submission" date="2018-09" db="EMBL/GenBank/DDBJ databases">
        <title>Sphingomonas peninsula sp. nov., isolated from fildes peninsula, Antarctic soil.</title>
        <authorList>
            <person name="Yingchao G."/>
        </authorList>
    </citation>
    <scope>NUCLEOTIDE SEQUENCE [LARGE SCALE GENOMIC DNA]</scope>
    <source>
        <strain evidence="1 2">YZ-8</strain>
    </source>
</reference>
<dbReference type="AlphaFoldDB" id="A0A494TJV1"/>
<proteinExistence type="predicted"/>
<name>A0A494TJV1_SPHPE</name>
<sequence length="113" mass="12284">MDGGLARVFASVLAPMYLDATLHRRSDADDGFGTIGIAWSDECIRAQLDSATHAMRMTPGFTDTDVAIYVLAADLCDPIDSDCEITVRDQRYAVASVTTDPALSYYLCRGQRA</sequence>
<gene>
    <name evidence="1" type="ORF">D3Y57_19200</name>
</gene>
<evidence type="ECO:0000313" key="1">
    <source>
        <dbReference type="EMBL" id="AYJ87662.1"/>
    </source>
</evidence>
<protein>
    <submittedName>
        <fullName evidence="1">Uncharacterized protein</fullName>
    </submittedName>
</protein>
<keyword evidence="2" id="KW-1185">Reference proteome</keyword>
<dbReference type="EMBL" id="CP032829">
    <property type="protein sequence ID" value="AYJ87662.1"/>
    <property type="molecule type" value="Genomic_DNA"/>
</dbReference>
<dbReference type="OrthoDB" id="7508850at2"/>
<accession>A0A494TJV1</accession>
<organism evidence="1 2">
    <name type="scientific">Sphingomonas paeninsulae</name>
    <dbReference type="NCBI Taxonomy" id="2319844"/>
    <lineage>
        <taxon>Bacteria</taxon>
        <taxon>Pseudomonadati</taxon>
        <taxon>Pseudomonadota</taxon>
        <taxon>Alphaproteobacteria</taxon>
        <taxon>Sphingomonadales</taxon>
        <taxon>Sphingomonadaceae</taxon>
        <taxon>Sphingomonas</taxon>
    </lineage>
</organism>
<evidence type="ECO:0000313" key="2">
    <source>
        <dbReference type="Proteomes" id="UP000276254"/>
    </source>
</evidence>
<dbReference type="Proteomes" id="UP000276254">
    <property type="component" value="Chromosome"/>
</dbReference>